<gene>
    <name evidence="2" type="ORF">JEQ12_010812</name>
</gene>
<comment type="caution">
    <text evidence="2">The sequence shown here is derived from an EMBL/GenBank/DDBJ whole genome shotgun (WGS) entry which is preliminary data.</text>
</comment>
<accession>A0A835ZVS2</accession>
<sequence>MGEQDREFLRGPARRRCCPAGELAEVLNRGEKASVSENSLINYEMPKRERNVWEETDNKGVDVQAGQPRGVVLRFPAGPGPGRASRRPGDGGQWETGCDSVVCPGFPHVTSSAHPSETAEDSSGACKTQRLKAVTGDLSDRKIPH</sequence>
<evidence type="ECO:0000313" key="3">
    <source>
        <dbReference type="Proteomes" id="UP000664991"/>
    </source>
</evidence>
<dbReference type="Proteomes" id="UP000664991">
    <property type="component" value="Unassembled WGS sequence"/>
</dbReference>
<feature type="region of interest" description="Disordered" evidence="1">
    <location>
        <begin position="55"/>
        <end position="92"/>
    </location>
</feature>
<organism evidence="2 3">
    <name type="scientific">Ovis aries</name>
    <name type="common">Sheep</name>
    <dbReference type="NCBI Taxonomy" id="9940"/>
    <lineage>
        <taxon>Eukaryota</taxon>
        <taxon>Metazoa</taxon>
        <taxon>Chordata</taxon>
        <taxon>Craniata</taxon>
        <taxon>Vertebrata</taxon>
        <taxon>Euteleostomi</taxon>
        <taxon>Mammalia</taxon>
        <taxon>Eutheria</taxon>
        <taxon>Laurasiatheria</taxon>
        <taxon>Artiodactyla</taxon>
        <taxon>Ruminantia</taxon>
        <taxon>Pecora</taxon>
        <taxon>Bovidae</taxon>
        <taxon>Caprinae</taxon>
        <taxon>Ovis</taxon>
    </lineage>
</organism>
<proteinExistence type="predicted"/>
<protein>
    <submittedName>
        <fullName evidence="2">Uncharacterized protein</fullName>
    </submittedName>
</protein>
<feature type="region of interest" description="Disordered" evidence="1">
    <location>
        <begin position="111"/>
        <end position="145"/>
    </location>
</feature>
<dbReference type="EMBL" id="JAEMGP010000020">
    <property type="protein sequence ID" value="KAG5197358.1"/>
    <property type="molecule type" value="Genomic_DNA"/>
</dbReference>
<reference evidence="2 3" key="1">
    <citation type="submission" date="2020-12" db="EMBL/GenBank/DDBJ databases">
        <title>De novo assembly of Tibetan sheep genome.</title>
        <authorList>
            <person name="Li X."/>
        </authorList>
    </citation>
    <scope>NUCLEOTIDE SEQUENCE [LARGE SCALE GENOMIC DNA]</scope>
    <source>
        <tissue evidence="2">Heart</tissue>
    </source>
</reference>
<evidence type="ECO:0000256" key="1">
    <source>
        <dbReference type="SAM" id="MobiDB-lite"/>
    </source>
</evidence>
<evidence type="ECO:0000313" key="2">
    <source>
        <dbReference type="EMBL" id="KAG5197358.1"/>
    </source>
</evidence>
<dbReference type="AlphaFoldDB" id="A0A835ZVS2"/>
<name>A0A835ZVS2_SHEEP</name>